<dbReference type="Gene3D" id="1.25.40.990">
    <property type="match status" value="1"/>
</dbReference>
<feature type="domain" description="PCI" evidence="6">
    <location>
        <begin position="81"/>
        <end position="253"/>
    </location>
</feature>
<dbReference type="GO" id="GO:0005634">
    <property type="term" value="C:nucleus"/>
    <property type="evidence" value="ECO:0007669"/>
    <property type="project" value="TreeGrafter"/>
</dbReference>
<evidence type="ECO:0000313" key="7">
    <source>
        <dbReference type="EMBL" id="PFX27642.1"/>
    </source>
</evidence>
<evidence type="ECO:0000313" key="8">
    <source>
        <dbReference type="Proteomes" id="UP000225706"/>
    </source>
</evidence>
<evidence type="ECO:0000259" key="6">
    <source>
        <dbReference type="PROSITE" id="PS50250"/>
    </source>
</evidence>
<dbReference type="EMBL" id="LSMT01000098">
    <property type="protein sequence ID" value="PFX27642.1"/>
    <property type="molecule type" value="Genomic_DNA"/>
</dbReference>
<evidence type="ECO:0000256" key="3">
    <source>
        <dbReference type="ARBA" id="ARBA00022942"/>
    </source>
</evidence>
<evidence type="ECO:0000256" key="5">
    <source>
        <dbReference type="ARBA" id="ARBA00078986"/>
    </source>
</evidence>
<organism evidence="7 8">
    <name type="scientific">Stylophora pistillata</name>
    <name type="common">Smooth cauliflower coral</name>
    <dbReference type="NCBI Taxonomy" id="50429"/>
    <lineage>
        <taxon>Eukaryota</taxon>
        <taxon>Metazoa</taxon>
        <taxon>Cnidaria</taxon>
        <taxon>Anthozoa</taxon>
        <taxon>Hexacorallia</taxon>
        <taxon>Scleractinia</taxon>
        <taxon>Astrocoeniina</taxon>
        <taxon>Pocilloporidae</taxon>
        <taxon>Stylophora</taxon>
    </lineage>
</organism>
<dbReference type="OrthoDB" id="409122at2759"/>
<evidence type="ECO:0000256" key="2">
    <source>
        <dbReference type="ARBA" id="ARBA00014939"/>
    </source>
</evidence>
<dbReference type="Proteomes" id="UP000225706">
    <property type="component" value="Unassembled WGS sequence"/>
</dbReference>
<dbReference type="InterPro" id="IPR033464">
    <property type="entry name" value="CSN8_PSD8_EIF3K"/>
</dbReference>
<reference evidence="8" key="1">
    <citation type="journal article" date="2017" name="bioRxiv">
        <title>Comparative analysis of the genomes of Stylophora pistillata and Acropora digitifera provides evidence for extensive differences between species of corals.</title>
        <authorList>
            <person name="Voolstra C.R."/>
            <person name="Li Y."/>
            <person name="Liew Y.J."/>
            <person name="Baumgarten S."/>
            <person name="Zoccola D."/>
            <person name="Flot J.-F."/>
            <person name="Tambutte S."/>
            <person name="Allemand D."/>
            <person name="Aranda M."/>
        </authorList>
    </citation>
    <scope>NUCLEOTIDE SEQUENCE [LARGE SCALE GENOMIC DNA]</scope>
</reference>
<protein>
    <recommendedName>
        <fullName evidence="2">26S proteasome non-ATPase regulatory subunit 8</fullName>
    </recommendedName>
    <alternativeName>
        <fullName evidence="5">26S proteasome regulatory subunit RPN12</fullName>
    </alternativeName>
</protein>
<proteinExistence type="inferred from homology"/>
<comment type="caution">
    <text evidence="7">The sequence shown here is derived from an EMBL/GenBank/DDBJ whole genome shotgun (WGS) entry which is preliminary data.</text>
</comment>
<comment type="subunit">
    <text evidence="4">Component of the 19S proteasome regulatory particle complex. The 26S proteasome consists of a 20S core particle (CP) and two 19S regulatory subunits (RP). The regulatory particle is made of a lid composed of 9 subunits including PSMD8, a base containing 6 ATPases and few additional components. Interacts with DDI2. Interacts with TASOR.</text>
</comment>
<dbReference type="GO" id="GO:0008541">
    <property type="term" value="C:proteasome regulatory particle, lid subcomplex"/>
    <property type="evidence" value="ECO:0007669"/>
    <property type="project" value="TreeGrafter"/>
</dbReference>
<dbReference type="GO" id="GO:0005829">
    <property type="term" value="C:cytosol"/>
    <property type="evidence" value="ECO:0007669"/>
    <property type="project" value="TreeGrafter"/>
</dbReference>
<keyword evidence="8" id="KW-1185">Reference proteome</keyword>
<dbReference type="FunFam" id="1.25.40.990:FF:000001">
    <property type="entry name" value="26S proteasome non-ATPase regulatory subunit"/>
    <property type="match status" value="1"/>
</dbReference>
<dbReference type="GO" id="GO:0043161">
    <property type="term" value="P:proteasome-mediated ubiquitin-dependent protein catabolic process"/>
    <property type="evidence" value="ECO:0007669"/>
    <property type="project" value="TreeGrafter"/>
</dbReference>
<dbReference type="PANTHER" id="PTHR12387">
    <property type="entry name" value="26S PROTEASOME NON-ATPASE REGULATORY SUBUNIT 8"/>
    <property type="match status" value="1"/>
</dbReference>
<dbReference type="PANTHER" id="PTHR12387:SF0">
    <property type="entry name" value="26S PROTEASOME NON-ATPASE REGULATORY SUBUNIT 8"/>
    <property type="match status" value="1"/>
</dbReference>
<dbReference type="STRING" id="50429.A0A2B4SGL6"/>
<dbReference type="PROSITE" id="PS50250">
    <property type="entry name" value="PCI"/>
    <property type="match status" value="1"/>
</dbReference>
<evidence type="ECO:0000256" key="1">
    <source>
        <dbReference type="ARBA" id="ARBA00009627"/>
    </source>
</evidence>
<dbReference type="InterPro" id="IPR006746">
    <property type="entry name" value="26S_Psome_Rpn12"/>
</dbReference>
<sequence length="269" mass="31380">MASQTGLKEVVSLYQTLIKEWNRKPVDLEKVGKLLSGMKMALIQFSFLPTSSSKPTPQELLLARDALEIGVQWSILKNDIPSFERYMAQLKPYYLDYKGTLEESAYMYQLLGLNLLSLLAQNRLAEFHTELELLPAKELQNNVYIKHSVSLEQYLMEGNYNKVFLARGNVPADNYHFFMNILLDTLRDEIAACTEKAYAHISFPEAARILYFESAKDMAAFAQKREWTLKEDKYYYFEPETDKEMKQEIPSYKMIKNMLEYAKELERIV</sequence>
<keyword evidence="3 7" id="KW-0647">Proteasome</keyword>
<accession>A0A2B4SGL6</accession>
<dbReference type="Pfam" id="PF10075">
    <property type="entry name" value="CSN8_PSD8_EIF3K"/>
    <property type="match status" value="1"/>
</dbReference>
<dbReference type="AlphaFoldDB" id="A0A2B4SGL6"/>
<comment type="similarity">
    <text evidence="1">Belongs to the proteasome subunit S14 family.</text>
</comment>
<name>A0A2B4SGL6_STYPI</name>
<evidence type="ECO:0000256" key="4">
    <source>
        <dbReference type="ARBA" id="ARBA00062283"/>
    </source>
</evidence>
<gene>
    <name evidence="7" type="primary">PSMD8</name>
    <name evidence="7" type="ORF">AWC38_SpisGene7615</name>
</gene>
<dbReference type="InterPro" id="IPR000717">
    <property type="entry name" value="PCI_dom"/>
</dbReference>